<sequence>MEENKSEEHKKALSVSQAGGHEGIMIFENNRVLKKSKQPEISFFQWLYSQDTPVFKELQNFAPHFYGVEARNGNNYIVLENLLTDYDHPNIMDCKLGRITWDSNCPEDVVAIRRQRNSLTTTETLGFRLCGLVVKNNQGEKVEQLVSKKDFQQINDNNIHEYFRKIVTDQGALQVRVVEHFIQETERLKNWFERNMEKHIKSSSVFYVNGKNGRCQVRYIDFAHAEPANGQVDSNVIEGLENCIRVWKKLLN</sequence>
<dbReference type="AlphaFoldDB" id="A0A1R2BQQ6"/>
<dbReference type="PANTHER" id="PTHR12400:SF21">
    <property type="entry name" value="KINASE"/>
    <property type="match status" value="1"/>
</dbReference>
<dbReference type="GO" id="GO:0016301">
    <property type="term" value="F:kinase activity"/>
    <property type="evidence" value="ECO:0007669"/>
    <property type="project" value="UniProtKB-KW"/>
</dbReference>
<protein>
    <recommendedName>
        <fullName evidence="4">Kinase</fullName>
        <ecNumber evidence="4">2.7.-.-</ecNumber>
    </recommendedName>
</protein>
<name>A0A1R2BQQ6_9CILI</name>
<dbReference type="EC" id="2.7.-.-" evidence="4"/>
<evidence type="ECO:0000256" key="4">
    <source>
        <dbReference type="RuleBase" id="RU363090"/>
    </source>
</evidence>
<keyword evidence="6" id="KW-1185">Reference proteome</keyword>
<evidence type="ECO:0000256" key="1">
    <source>
        <dbReference type="ARBA" id="ARBA00007374"/>
    </source>
</evidence>
<evidence type="ECO:0000256" key="3">
    <source>
        <dbReference type="ARBA" id="ARBA00022777"/>
    </source>
</evidence>
<reference evidence="5 6" key="1">
    <citation type="submission" date="2016-11" db="EMBL/GenBank/DDBJ databases">
        <title>The macronuclear genome of Stentor coeruleus: a giant cell with tiny introns.</title>
        <authorList>
            <person name="Slabodnick M."/>
            <person name="Ruby J.G."/>
            <person name="Reiff S.B."/>
            <person name="Swart E.C."/>
            <person name="Gosai S."/>
            <person name="Prabakaran S."/>
            <person name="Witkowska E."/>
            <person name="Larue G.E."/>
            <person name="Fisher S."/>
            <person name="Freeman R.M."/>
            <person name="Gunawardena J."/>
            <person name="Chu W."/>
            <person name="Stover N.A."/>
            <person name="Gregory B.D."/>
            <person name="Nowacki M."/>
            <person name="Derisi J."/>
            <person name="Roy S.W."/>
            <person name="Marshall W.F."/>
            <person name="Sood P."/>
        </authorList>
    </citation>
    <scope>NUCLEOTIDE SEQUENCE [LARGE SCALE GENOMIC DNA]</scope>
    <source>
        <strain evidence="5">WM001</strain>
    </source>
</reference>
<dbReference type="Gene3D" id="3.30.470.160">
    <property type="entry name" value="Inositol polyphosphate kinase"/>
    <property type="match status" value="1"/>
</dbReference>
<comment type="caution">
    <text evidence="5">The sequence shown here is derived from an EMBL/GenBank/DDBJ whole genome shotgun (WGS) entry which is preliminary data.</text>
</comment>
<dbReference type="Pfam" id="PF03770">
    <property type="entry name" value="IPK"/>
    <property type="match status" value="1"/>
</dbReference>
<dbReference type="InterPro" id="IPR005522">
    <property type="entry name" value="IPK"/>
</dbReference>
<dbReference type="EMBL" id="MPUH01000496">
    <property type="protein sequence ID" value="OMJ78925.1"/>
    <property type="molecule type" value="Genomic_DNA"/>
</dbReference>
<comment type="similarity">
    <text evidence="1 4">Belongs to the inositol phosphokinase (IPK) family.</text>
</comment>
<gene>
    <name evidence="5" type="ORF">SteCoe_21145</name>
</gene>
<dbReference type="GO" id="GO:0005737">
    <property type="term" value="C:cytoplasm"/>
    <property type="evidence" value="ECO:0007669"/>
    <property type="project" value="TreeGrafter"/>
</dbReference>
<dbReference type="Proteomes" id="UP000187209">
    <property type="component" value="Unassembled WGS sequence"/>
</dbReference>
<keyword evidence="3 4" id="KW-0418">Kinase</keyword>
<dbReference type="PANTHER" id="PTHR12400">
    <property type="entry name" value="INOSITOL POLYPHOSPHATE KINASE"/>
    <property type="match status" value="1"/>
</dbReference>
<dbReference type="GO" id="GO:0005634">
    <property type="term" value="C:nucleus"/>
    <property type="evidence" value="ECO:0007669"/>
    <property type="project" value="TreeGrafter"/>
</dbReference>
<accession>A0A1R2BQQ6</accession>
<proteinExistence type="inferred from homology"/>
<evidence type="ECO:0000256" key="2">
    <source>
        <dbReference type="ARBA" id="ARBA00022679"/>
    </source>
</evidence>
<organism evidence="5 6">
    <name type="scientific">Stentor coeruleus</name>
    <dbReference type="NCBI Taxonomy" id="5963"/>
    <lineage>
        <taxon>Eukaryota</taxon>
        <taxon>Sar</taxon>
        <taxon>Alveolata</taxon>
        <taxon>Ciliophora</taxon>
        <taxon>Postciliodesmatophora</taxon>
        <taxon>Heterotrichea</taxon>
        <taxon>Heterotrichida</taxon>
        <taxon>Stentoridae</taxon>
        <taxon>Stentor</taxon>
    </lineage>
</organism>
<evidence type="ECO:0000313" key="6">
    <source>
        <dbReference type="Proteomes" id="UP000187209"/>
    </source>
</evidence>
<dbReference type="SUPFAM" id="SSF56104">
    <property type="entry name" value="SAICAR synthase-like"/>
    <property type="match status" value="1"/>
</dbReference>
<keyword evidence="2 4" id="KW-0808">Transferase</keyword>
<dbReference type="OrthoDB" id="309824at2759"/>
<dbReference type="InterPro" id="IPR038286">
    <property type="entry name" value="IPK_sf"/>
</dbReference>
<evidence type="ECO:0000313" key="5">
    <source>
        <dbReference type="EMBL" id="OMJ78925.1"/>
    </source>
</evidence>
<dbReference type="GO" id="GO:0032958">
    <property type="term" value="P:inositol phosphate biosynthetic process"/>
    <property type="evidence" value="ECO:0007669"/>
    <property type="project" value="InterPro"/>
</dbReference>